<dbReference type="EMBL" id="JAHFYH010000022">
    <property type="protein sequence ID" value="KAH0223957.1"/>
    <property type="molecule type" value="Genomic_DNA"/>
</dbReference>
<comment type="caution">
    <text evidence="1">The sequence shown here is derived from an EMBL/GenBank/DDBJ whole genome shotgun (WGS) entry which is preliminary data.</text>
</comment>
<reference evidence="1" key="1">
    <citation type="journal article" date="2021" name="J Fungi (Basel)">
        <title>Virulence traits and population genomics of the black yeast Aureobasidium melanogenum.</title>
        <authorList>
            <person name="Cernosa A."/>
            <person name="Sun X."/>
            <person name="Gostincar C."/>
            <person name="Fang C."/>
            <person name="Gunde-Cimerman N."/>
            <person name="Song Z."/>
        </authorList>
    </citation>
    <scope>NUCLEOTIDE SEQUENCE</scope>
    <source>
        <strain evidence="1">EXF-8016</strain>
    </source>
</reference>
<dbReference type="SUPFAM" id="SSF52047">
    <property type="entry name" value="RNI-like"/>
    <property type="match status" value="1"/>
</dbReference>
<dbReference type="OrthoDB" id="3872003at2759"/>
<accession>A0A9P8K6R8</accession>
<reference evidence="1" key="2">
    <citation type="submission" date="2021-08" db="EMBL/GenBank/DDBJ databases">
        <authorList>
            <person name="Gostincar C."/>
            <person name="Sun X."/>
            <person name="Song Z."/>
            <person name="Gunde-Cimerman N."/>
        </authorList>
    </citation>
    <scope>NUCLEOTIDE SEQUENCE</scope>
    <source>
        <strain evidence="1">EXF-8016</strain>
    </source>
</reference>
<feature type="non-terminal residue" evidence="1">
    <location>
        <position position="1"/>
    </location>
</feature>
<protein>
    <submittedName>
        <fullName evidence="1">Uncharacterized protein</fullName>
    </submittedName>
</protein>
<evidence type="ECO:0000313" key="2">
    <source>
        <dbReference type="Proteomes" id="UP000767238"/>
    </source>
</evidence>
<name>A0A9P8K6R8_AURME</name>
<gene>
    <name evidence="1" type="ORF">KCV03_g4011</name>
</gene>
<evidence type="ECO:0000313" key="1">
    <source>
        <dbReference type="EMBL" id="KAH0223957.1"/>
    </source>
</evidence>
<dbReference type="Proteomes" id="UP000767238">
    <property type="component" value="Unassembled WGS sequence"/>
</dbReference>
<organism evidence="1 2">
    <name type="scientific">Aureobasidium melanogenum</name>
    <name type="common">Aureobasidium pullulans var. melanogenum</name>
    <dbReference type="NCBI Taxonomy" id="46634"/>
    <lineage>
        <taxon>Eukaryota</taxon>
        <taxon>Fungi</taxon>
        <taxon>Dikarya</taxon>
        <taxon>Ascomycota</taxon>
        <taxon>Pezizomycotina</taxon>
        <taxon>Dothideomycetes</taxon>
        <taxon>Dothideomycetidae</taxon>
        <taxon>Dothideales</taxon>
        <taxon>Saccotheciaceae</taxon>
        <taxon>Aureobasidium</taxon>
    </lineage>
</organism>
<dbReference type="AlphaFoldDB" id="A0A9P8K6R8"/>
<proteinExistence type="predicted"/>
<sequence length="397" mass="45565">MELARIHLDKPIAMFTRHSLENLAELCKHPLFGPHIRNVGFYPLRFDEQLVYQTEYKLNTSIFNRDPTGIAEAMKELNTYLKYLEEEYHLERSGQAVELLTEIFCSLRYSTAVESLSHREEHVWGHVLNQDESALSLMTMLEAIVRSDCRVSSLHLHTPDTKWRDVTIEPSRVQSVSGSLENLKSIRIGLPDIPLLGGLEHILQATLSHAKGLEKLYLSSFDEQSDYMYVRFGVEFLDSATHTLGSVNSNALVHVHLEDIPVRATDLLKFLERHKHTLKELALLRMPVIGEWGDVLVWIEENIEENLHLEKLCLASMRATDELPENFEWIQASPWFSGGFGASGKDEVHLKTQRFLAYLKRWCAGDKDIDHEEYELGLSDLWTLRAKFMGAGFMDDS</sequence>